<accession>A0A502GAU4</accession>
<keyword evidence="2" id="KW-1185">Reference proteome</keyword>
<dbReference type="OrthoDB" id="7265155at2"/>
<dbReference type="RefSeq" id="WP_140882137.1">
    <property type="nucleotide sequence ID" value="NZ_RCZP01000004.1"/>
</dbReference>
<dbReference type="AlphaFoldDB" id="A0A502GAU4"/>
<dbReference type="Proteomes" id="UP000317078">
    <property type="component" value="Unassembled WGS sequence"/>
</dbReference>
<reference evidence="1 2" key="1">
    <citation type="journal article" date="2019" name="Environ. Microbiol.">
        <title>Species interactions and distinct microbial communities in high Arctic permafrost affected cryosols are associated with the CH4 and CO2 gas fluxes.</title>
        <authorList>
            <person name="Altshuler I."/>
            <person name="Hamel J."/>
            <person name="Turney S."/>
            <person name="Magnuson E."/>
            <person name="Levesque R."/>
            <person name="Greer C."/>
            <person name="Whyte L.G."/>
        </authorList>
    </citation>
    <scope>NUCLEOTIDE SEQUENCE [LARGE SCALE GENOMIC DNA]</scope>
    <source>
        <strain evidence="1 2">S9.3B</strain>
    </source>
</reference>
<evidence type="ECO:0000313" key="1">
    <source>
        <dbReference type="EMBL" id="TPG59149.1"/>
    </source>
</evidence>
<dbReference type="EMBL" id="RCZP01000004">
    <property type="protein sequence ID" value="TPG59149.1"/>
    <property type="molecule type" value="Genomic_DNA"/>
</dbReference>
<protein>
    <submittedName>
        <fullName evidence="1">Uncharacterized protein</fullName>
    </submittedName>
</protein>
<comment type="caution">
    <text evidence="1">The sequence shown here is derived from an EMBL/GenBank/DDBJ whole genome shotgun (WGS) entry which is preliminary data.</text>
</comment>
<name>A0A502GAU4_9PROT</name>
<gene>
    <name evidence="1" type="ORF">EAH89_07330</name>
</gene>
<proteinExistence type="predicted"/>
<organism evidence="1 2">
    <name type="scientific">Muricoccus nepalensis</name>
    <dbReference type="NCBI Taxonomy" id="1854500"/>
    <lineage>
        <taxon>Bacteria</taxon>
        <taxon>Pseudomonadati</taxon>
        <taxon>Pseudomonadota</taxon>
        <taxon>Alphaproteobacteria</taxon>
        <taxon>Acetobacterales</taxon>
        <taxon>Roseomonadaceae</taxon>
        <taxon>Muricoccus</taxon>
    </lineage>
</organism>
<sequence length="216" mass="21657">MPYIASNLISLVAADSFTLWLYKTTDSRATVLSPGYFGNAAGRLLPGHMVVVQAGDATSILPVRNNGEVGNGIVVDATSAPLRLVARGSLGIEADLAASAVARGVTLGSMPSGLTQGQNFTVQASAAGATTTVKFTILSAAGTPVLGPTSVPVTAGSASATFAAPTPGNGYRLKVEDAVDPLVAQVSPSFVVLSAFALLLESGVSMLLEAGGRVVL</sequence>
<evidence type="ECO:0000313" key="2">
    <source>
        <dbReference type="Proteomes" id="UP000317078"/>
    </source>
</evidence>